<evidence type="ECO:0000256" key="1">
    <source>
        <dbReference type="ARBA" id="ARBA00034772"/>
    </source>
</evidence>
<dbReference type="InterPro" id="IPR022761">
    <property type="entry name" value="Fumarate_lyase_N"/>
</dbReference>
<name>A0AAW9RWD3_9HYPH</name>
<dbReference type="GO" id="GO:0047472">
    <property type="term" value="F:3-carboxy-cis,cis-muconate cycloisomerase activity"/>
    <property type="evidence" value="ECO:0007669"/>
    <property type="project" value="UniProtKB-UniRule"/>
</dbReference>
<feature type="domain" description="Adenylosuccinate lyase C-terminal" evidence="3">
    <location>
        <begin position="360"/>
        <end position="439"/>
    </location>
</feature>
<dbReference type="Proteomes" id="UP001378188">
    <property type="component" value="Unassembled WGS sequence"/>
</dbReference>
<dbReference type="SUPFAM" id="SSF48557">
    <property type="entry name" value="L-aspartase-like"/>
    <property type="match status" value="1"/>
</dbReference>
<organism evidence="4 5">
    <name type="scientific">Microbaculum marinum</name>
    <dbReference type="NCBI Taxonomy" id="1764581"/>
    <lineage>
        <taxon>Bacteria</taxon>
        <taxon>Pseudomonadati</taxon>
        <taxon>Pseudomonadota</taxon>
        <taxon>Alphaproteobacteria</taxon>
        <taxon>Hyphomicrobiales</taxon>
        <taxon>Tepidamorphaceae</taxon>
        <taxon>Microbaculum</taxon>
    </lineage>
</organism>
<dbReference type="GO" id="GO:0019619">
    <property type="term" value="P:3,4-dihydroxybenzoate catabolic process"/>
    <property type="evidence" value="ECO:0007669"/>
    <property type="project" value="InterPro"/>
</dbReference>
<dbReference type="InterPro" id="IPR012789">
    <property type="entry name" value="Protocat_PcaB-like"/>
</dbReference>
<dbReference type="PANTHER" id="PTHR43172">
    <property type="entry name" value="ADENYLOSUCCINATE LYASE"/>
    <property type="match status" value="1"/>
</dbReference>
<gene>
    <name evidence="4" type="primary">pcaB</name>
    <name evidence="4" type="ORF">V3328_24100</name>
</gene>
<dbReference type="SMART" id="SM00998">
    <property type="entry name" value="ADSL_C"/>
    <property type="match status" value="1"/>
</dbReference>
<dbReference type="GO" id="GO:0016829">
    <property type="term" value="F:lyase activity"/>
    <property type="evidence" value="ECO:0007669"/>
    <property type="project" value="UniProtKB-ARBA"/>
</dbReference>
<dbReference type="EC" id="5.5.1.2" evidence="2"/>
<dbReference type="EMBL" id="JAZHOF010000012">
    <property type="protein sequence ID" value="MEJ8574583.1"/>
    <property type="molecule type" value="Genomic_DNA"/>
</dbReference>
<dbReference type="RefSeq" id="WP_340332277.1">
    <property type="nucleotide sequence ID" value="NZ_JAZHOF010000012.1"/>
</dbReference>
<keyword evidence="5" id="KW-1185">Reference proteome</keyword>
<sequence>MHSELLTPLLSSPKMQSILADDRRMAAMLAFESALARAEALAGIVPRDAAATIGAACGSFKPDIASLAAATRLAGNPAIPFVKALTAHCPEPGKAWVHWGATSQDVVDTASALVLREGIGHIDGQIQRLGDGLATLAETHRSRVMPGRTLLQPALPITFGFKVAGWLDMVTRCRGAVLAAADAALVLHFGGAVGTLAAIGEEAESVRAALGRELGLPVPAVTSHTARDRFARLGMELAILTGALAKIAGDIALLMQAEIGEASEPAAPGRGGSSTMPQKRNPVATVVVRAAALRANGLAAGLLAAIPQEHERGAGGWHAEWALLPDLFDISAGALEHMAETIAGLEVRPDRMRENLDTGSGTLMSESLMMALAPEIGRAQAHHLVQQIAEHAISQQRTLRDVAMDTEDVAEVIGIDGIEKALDPASYLGIAEATVDAAIRGWRVRQG</sequence>
<dbReference type="AlphaFoldDB" id="A0AAW9RWD3"/>
<dbReference type="InterPro" id="IPR019468">
    <property type="entry name" value="AdenyloSucc_lyase_C"/>
</dbReference>
<comment type="similarity">
    <text evidence="1">Belongs to the class-II fumarase/aspartase family.</text>
</comment>
<dbReference type="CDD" id="cd01597">
    <property type="entry name" value="pCLME"/>
    <property type="match status" value="1"/>
</dbReference>
<dbReference type="InterPro" id="IPR008948">
    <property type="entry name" value="L-Aspartase-like"/>
</dbReference>
<comment type="caution">
    <text evidence="4">The sequence shown here is derived from an EMBL/GenBank/DDBJ whole genome shotgun (WGS) entry which is preliminary data.</text>
</comment>
<dbReference type="InterPro" id="IPR020557">
    <property type="entry name" value="Fumarate_lyase_CS"/>
</dbReference>
<protein>
    <recommendedName>
        <fullName evidence="2">3-carboxy-cis,cis-muconate cycloisomerase</fullName>
        <ecNumber evidence="2">5.5.1.2</ecNumber>
    </recommendedName>
</protein>
<dbReference type="Pfam" id="PF00206">
    <property type="entry name" value="Lyase_1"/>
    <property type="match status" value="1"/>
</dbReference>
<proteinExistence type="inferred from homology"/>
<dbReference type="InterPro" id="IPR000362">
    <property type="entry name" value="Fumarate_lyase_fam"/>
</dbReference>
<evidence type="ECO:0000313" key="4">
    <source>
        <dbReference type="EMBL" id="MEJ8574583.1"/>
    </source>
</evidence>
<dbReference type="PANTHER" id="PTHR43172:SF2">
    <property type="entry name" value="ADENYLOSUCCINATE LYASE C-TERMINAL DOMAIN-CONTAINING PROTEIN"/>
    <property type="match status" value="1"/>
</dbReference>
<dbReference type="Gene3D" id="1.20.200.10">
    <property type="entry name" value="Fumarase/aspartase (Central domain)"/>
    <property type="match status" value="1"/>
</dbReference>
<evidence type="ECO:0000256" key="2">
    <source>
        <dbReference type="NCBIfam" id="TIGR02426"/>
    </source>
</evidence>
<dbReference type="Gene3D" id="1.10.40.30">
    <property type="entry name" value="Fumarase/aspartase (C-terminal domain)"/>
    <property type="match status" value="1"/>
</dbReference>
<dbReference type="PRINTS" id="PR00149">
    <property type="entry name" value="FUMRATELYASE"/>
</dbReference>
<keyword evidence="4" id="KW-0413">Isomerase</keyword>
<reference evidence="4 5" key="1">
    <citation type="submission" date="2024-02" db="EMBL/GenBank/DDBJ databases">
        <title>Genome analysis and characterization of Microbaculum marinisediminis sp. nov., isolated from marine sediment.</title>
        <authorList>
            <person name="Du Z.-J."/>
            <person name="Ye Y.-Q."/>
            <person name="Zhang Z.-R."/>
            <person name="Yuan S.-M."/>
            <person name="Zhang X.-Y."/>
        </authorList>
    </citation>
    <scope>NUCLEOTIDE SEQUENCE [LARGE SCALE GENOMIC DNA]</scope>
    <source>
        <strain evidence="4 5">SDUM1044001</strain>
    </source>
</reference>
<evidence type="ECO:0000313" key="5">
    <source>
        <dbReference type="Proteomes" id="UP001378188"/>
    </source>
</evidence>
<dbReference type="Pfam" id="PF10397">
    <property type="entry name" value="ADSL_C"/>
    <property type="match status" value="1"/>
</dbReference>
<dbReference type="PROSITE" id="PS00163">
    <property type="entry name" value="FUMARATE_LYASES"/>
    <property type="match status" value="1"/>
</dbReference>
<evidence type="ECO:0000259" key="3">
    <source>
        <dbReference type="SMART" id="SM00998"/>
    </source>
</evidence>
<dbReference type="PRINTS" id="PR00145">
    <property type="entry name" value="ARGSUCLYASE"/>
</dbReference>
<accession>A0AAW9RWD3</accession>
<dbReference type="NCBIfam" id="TIGR02426">
    <property type="entry name" value="protocat_pcaB"/>
    <property type="match status" value="1"/>
</dbReference>